<gene>
    <name evidence="2" type="ORF">MJA45_08740</name>
</gene>
<dbReference type="KEGG" id="paun:MJA45_08740"/>
<organism evidence="2 3">
    <name type="scientific">Paenibacillus aurantius</name>
    <dbReference type="NCBI Taxonomy" id="2918900"/>
    <lineage>
        <taxon>Bacteria</taxon>
        <taxon>Bacillati</taxon>
        <taxon>Bacillota</taxon>
        <taxon>Bacilli</taxon>
        <taxon>Bacillales</taxon>
        <taxon>Paenibacillaceae</taxon>
        <taxon>Paenibacillus</taxon>
    </lineage>
</organism>
<evidence type="ECO:0000256" key="1">
    <source>
        <dbReference type="SAM" id="Phobius"/>
    </source>
</evidence>
<keyword evidence="1" id="KW-1133">Transmembrane helix</keyword>
<feature type="transmembrane region" description="Helical" evidence="1">
    <location>
        <begin position="49"/>
        <end position="68"/>
    </location>
</feature>
<accession>A0AA96RH82</accession>
<sequence length="166" mass="18670">MNDLLLQWGLVSFMIGVVLSLPLAAVYYDQSPPWTKIFSNPRKLKSAHLDFFMQAFGAGLVYLLAYAAGFTLPLWIITPMIFGMMGNPLILLLESTALFRVGRMSVFYKMLKGTSPVSLLFAWIMIAGNLLPAMLLVFLSTFVLVGVFIVWRYHSKARTQRILNQG</sequence>
<reference evidence="2 3" key="1">
    <citation type="submission" date="2022-02" db="EMBL/GenBank/DDBJ databases">
        <title>Paenibacillus sp. MBLB1776 Whole Genome Shotgun Sequencing.</title>
        <authorList>
            <person name="Hwang C.Y."/>
            <person name="Cho E.-S."/>
            <person name="Seo M.-J."/>
        </authorList>
    </citation>
    <scope>NUCLEOTIDE SEQUENCE [LARGE SCALE GENOMIC DNA]</scope>
    <source>
        <strain evidence="2 3">MBLB1776</strain>
    </source>
</reference>
<feature type="transmembrane region" description="Helical" evidence="1">
    <location>
        <begin position="132"/>
        <end position="151"/>
    </location>
</feature>
<evidence type="ECO:0000313" key="2">
    <source>
        <dbReference type="EMBL" id="WNQ13093.1"/>
    </source>
</evidence>
<proteinExistence type="predicted"/>
<feature type="transmembrane region" description="Helical" evidence="1">
    <location>
        <begin position="74"/>
        <end position="94"/>
    </location>
</feature>
<protein>
    <submittedName>
        <fullName evidence="2">Uncharacterized protein</fullName>
    </submittedName>
</protein>
<dbReference type="AlphaFoldDB" id="A0AA96RH82"/>
<feature type="transmembrane region" description="Helical" evidence="1">
    <location>
        <begin position="106"/>
        <end position="126"/>
    </location>
</feature>
<feature type="transmembrane region" description="Helical" evidence="1">
    <location>
        <begin position="6"/>
        <end position="28"/>
    </location>
</feature>
<keyword evidence="1" id="KW-0812">Transmembrane</keyword>
<name>A0AA96RH82_9BACL</name>
<dbReference type="Proteomes" id="UP001305702">
    <property type="component" value="Chromosome"/>
</dbReference>
<keyword evidence="1" id="KW-0472">Membrane</keyword>
<dbReference type="EMBL" id="CP130318">
    <property type="protein sequence ID" value="WNQ13093.1"/>
    <property type="molecule type" value="Genomic_DNA"/>
</dbReference>
<evidence type="ECO:0000313" key="3">
    <source>
        <dbReference type="Proteomes" id="UP001305702"/>
    </source>
</evidence>
<dbReference type="RefSeq" id="WP_315606873.1">
    <property type="nucleotide sequence ID" value="NZ_CP130318.1"/>
</dbReference>
<keyword evidence="3" id="KW-1185">Reference proteome</keyword>